<proteinExistence type="predicted"/>
<sequence>MIQFYIEIMKERKRKGGKERYDVVVGYLPILAESPEMASEIGGKILDNCNAIWAGGVKTEIGTRIVI</sequence>
<gene>
    <name evidence="1" type="ORF">phiA829_079</name>
</gene>
<dbReference type="EMBL" id="KY914485">
    <property type="protein sequence ID" value="ARK07899.1"/>
    <property type="molecule type" value="Genomic_DNA"/>
</dbReference>
<accession>A0A1W6DYD8</accession>
<evidence type="ECO:0000313" key="1">
    <source>
        <dbReference type="EMBL" id="ARK07899.1"/>
    </source>
</evidence>
<name>A0A1W6DYD8_9CAUD</name>
<dbReference type="Proteomes" id="UP000221506">
    <property type="component" value="Segment"/>
</dbReference>
<reference evidence="1 2" key="1">
    <citation type="submission" date="2017-04" db="EMBL/GenBank/DDBJ databases">
        <title>Complete genome sequence and characterization of temperature-dependent bacteriophage phiA8-29 infecting Aeromonas.</title>
        <authorList>
            <person name="He Y."/>
            <person name="Yang H."/>
        </authorList>
    </citation>
    <scope>NUCLEOTIDE SEQUENCE [LARGE SCALE GENOMIC DNA]</scope>
</reference>
<evidence type="ECO:0000313" key="2">
    <source>
        <dbReference type="Proteomes" id="UP000221506"/>
    </source>
</evidence>
<keyword evidence="2" id="KW-1185">Reference proteome</keyword>
<protein>
    <submittedName>
        <fullName evidence="1">Uncharacterized protein</fullName>
    </submittedName>
</protein>
<organism evidence="1 2">
    <name type="scientific">Aeromonas phage phiA8-29</name>
    <dbReference type="NCBI Taxonomy" id="1978922"/>
    <lineage>
        <taxon>Viruses</taxon>
        <taxon>Duplodnaviria</taxon>
        <taxon>Heunggongvirae</taxon>
        <taxon>Uroviricota</taxon>
        <taxon>Caudoviricetes</taxon>
        <taxon>Pantevenvirales</taxon>
        <taxon>Ackermannviridae</taxon>
        <taxon>Tedavirus</taxon>
        <taxon>Tedavirus A829</taxon>
    </lineage>
</organism>